<dbReference type="PANTHER" id="PTHR10201:SF151">
    <property type="entry name" value="INTERSTITIAL COLLAGENASE"/>
    <property type="match status" value="1"/>
</dbReference>
<keyword evidence="7 25" id="KW-0732">Signal</keyword>
<evidence type="ECO:0000256" key="20">
    <source>
        <dbReference type="PIRSR" id="PIRSR621190-2"/>
    </source>
</evidence>
<evidence type="ECO:0000256" key="24">
    <source>
        <dbReference type="PROSITE-ProRule" id="PRU01011"/>
    </source>
</evidence>
<evidence type="ECO:0000256" key="10">
    <source>
        <dbReference type="ARBA" id="ARBA00022833"/>
    </source>
</evidence>
<feature type="binding site" evidence="20">
    <location>
        <position position="333"/>
    </location>
    <ligand>
        <name>Ca(2+)</name>
        <dbReference type="ChEBI" id="CHEBI:29108"/>
        <label>4</label>
    </ligand>
</feature>
<feature type="binding site" evidence="20">
    <location>
        <position position="383"/>
    </location>
    <ligand>
        <name>Ca(2+)</name>
        <dbReference type="ChEBI" id="CHEBI:29108"/>
        <label>5</label>
    </ligand>
</feature>
<feature type="repeat" description="Hemopexin" evidence="24">
    <location>
        <begin position="426"/>
        <end position="469"/>
    </location>
</feature>
<dbReference type="Gene3D" id="3.40.390.10">
    <property type="entry name" value="Collagenase (Catalytic Domain)"/>
    <property type="match status" value="1"/>
</dbReference>
<dbReference type="SUPFAM" id="SSF50923">
    <property type="entry name" value="Hemopexin-like domain"/>
    <property type="match status" value="1"/>
</dbReference>
<evidence type="ECO:0000256" key="21">
    <source>
        <dbReference type="PIRSR" id="PIRSR621190-3"/>
    </source>
</evidence>
<dbReference type="GO" id="GO:0006508">
    <property type="term" value="P:proteolysis"/>
    <property type="evidence" value="ECO:0007669"/>
    <property type="project" value="UniProtKB-KW"/>
</dbReference>
<keyword evidence="11 20" id="KW-0106">Calcium</keyword>
<evidence type="ECO:0000259" key="26">
    <source>
        <dbReference type="SMART" id="SM00235"/>
    </source>
</evidence>
<feature type="modified residue" description="Phosphotyrosine; by PKDCC" evidence="22">
    <location>
        <position position="364"/>
    </location>
</feature>
<dbReference type="Pfam" id="PF00413">
    <property type="entry name" value="Peptidase_M10"/>
    <property type="match status" value="1"/>
</dbReference>
<feature type="binding site" evidence="19">
    <location>
        <position position="227"/>
    </location>
    <ligand>
        <name>Zn(2+)</name>
        <dbReference type="ChEBI" id="CHEBI:29105"/>
        <label>2</label>
        <note>catalytic</note>
    </ligand>
</feature>
<dbReference type="Gene3D" id="2.110.10.10">
    <property type="entry name" value="Hemopexin-like domain"/>
    <property type="match status" value="1"/>
</dbReference>
<feature type="binding site" description="in inhibited form" evidence="20">
    <location>
        <position position="91"/>
    </location>
    <ligand>
        <name>Zn(2+)</name>
        <dbReference type="ChEBI" id="CHEBI:29105"/>
        <label>2</label>
        <note>catalytic</note>
    </ligand>
</feature>
<dbReference type="InterPro" id="IPR033739">
    <property type="entry name" value="M10A_MMP"/>
</dbReference>
<dbReference type="InterPro" id="IPR021190">
    <property type="entry name" value="Pept_M10A"/>
</dbReference>
<keyword evidence="12" id="KW-0482">Metalloprotease</keyword>
<feature type="binding site" evidence="20">
    <location>
        <position position="123"/>
    </location>
    <ligand>
        <name>Ca(2+)</name>
        <dbReference type="ChEBI" id="CHEBI:29108"/>
        <label>1</label>
    </ligand>
</feature>
<feature type="binding site" evidence="20">
    <location>
        <position position="197"/>
    </location>
    <ligand>
        <name>Ca(2+)</name>
        <dbReference type="ChEBI" id="CHEBI:29108"/>
        <label>3</label>
    </ligand>
</feature>
<dbReference type="GO" id="GO:0031012">
    <property type="term" value="C:extracellular matrix"/>
    <property type="evidence" value="ECO:0007669"/>
    <property type="project" value="InterPro"/>
</dbReference>
<evidence type="ECO:0000256" key="2">
    <source>
        <dbReference type="ARBA" id="ARBA00010370"/>
    </source>
</evidence>
<feature type="binding site" evidence="20">
    <location>
        <position position="182"/>
    </location>
    <ligand>
        <name>Zn(2+)</name>
        <dbReference type="ChEBI" id="CHEBI:29105"/>
        <label>1</label>
    </ligand>
</feature>
<feature type="binding site" evidence="19">
    <location>
        <position position="221"/>
    </location>
    <ligand>
        <name>Zn(2+)</name>
        <dbReference type="ChEBI" id="CHEBI:29105"/>
        <label>2</label>
        <note>catalytic</note>
    </ligand>
</feature>
<dbReference type="CDD" id="cd04278">
    <property type="entry name" value="ZnMc_MMP"/>
    <property type="match status" value="1"/>
</dbReference>
<dbReference type="InterPro" id="IPR036365">
    <property type="entry name" value="PGBD-like_sf"/>
</dbReference>
<feature type="chain" id="PRO_5034983512" description="interstitial collagenase" evidence="25">
    <location>
        <begin position="19"/>
        <end position="469"/>
    </location>
</feature>
<feature type="signal peptide" evidence="25">
    <location>
        <begin position="1"/>
        <end position="18"/>
    </location>
</feature>
<proteinExistence type="inferred from homology"/>
<feature type="binding site" evidence="20">
    <location>
        <position position="157"/>
    </location>
    <ligand>
        <name>Ca(2+)</name>
        <dbReference type="ChEBI" id="CHEBI:29108"/>
        <label>2</label>
    </ligand>
</feature>
<organism evidence="27 28">
    <name type="scientific">Erpetoichthys calabaricus</name>
    <name type="common">Rope fish</name>
    <name type="synonym">Calamoichthys calabaricus</name>
    <dbReference type="NCBI Taxonomy" id="27687"/>
    <lineage>
        <taxon>Eukaryota</taxon>
        <taxon>Metazoa</taxon>
        <taxon>Chordata</taxon>
        <taxon>Craniata</taxon>
        <taxon>Vertebrata</taxon>
        <taxon>Euteleostomi</taxon>
        <taxon>Actinopterygii</taxon>
        <taxon>Polypteriformes</taxon>
        <taxon>Polypteridae</taxon>
        <taxon>Erpetoichthys</taxon>
    </lineage>
</organism>
<keyword evidence="15 21" id="KW-1015">Disulfide bond</keyword>
<feature type="binding site" evidence="20">
    <location>
        <position position="175"/>
    </location>
    <ligand>
        <name>Ca(2+)</name>
        <dbReference type="ChEBI" id="CHEBI:29108"/>
        <label>3</label>
    </ligand>
</feature>
<feature type="binding site" evidence="20">
    <location>
        <position position="174"/>
    </location>
    <ligand>
        <name>Ca(2+)</name>
        <dbReference type="ChEBI" id="CHEBI:29108"/>
        <label>3</label>
    </ligand>
</feature>
<dbReference type="PIRSF" id="PIRSF001191">
    <property type="entry name" value="Peptidase_M10A_matrix"/>
    <property type="match status" value="1"/>
</dbReference>
<keyword evidence="3" id="KW-0964">Secreted</keyword>
<evidence type="ECO:0000256" key="9">
    <source>
        <dbReference type="ARBA" id="ARBA00022801"/>
    </source>
</evidence>
<dbReference type="InterPro" id="IPR024079">
    <property type="entry name" value="MetalloPept_cat_dom_sf"/>
</dbReference>
<feature type="domain" description="Peptidase metallopeptidase" evidence="26">
    <location>
        <begin position="104"/>
        <end position="263"/>
    </location>
</feature>
<evidence type="ECO:0000256" key="8">
    <source>
        <dbReference type="ARBA" id="ARBA00022737"/>
    </source>
</evidence>
<feature type="binding site" evidence="20">
    <location>
        <position position="191"/>
    </location>
    <ligand>
        <name>Ca(2+)</name>
        <dbReference type="ChEBI" id="CHEBI:29108"/>
        <label>2</label>
    </ligand>
</feature>
<keyword evidence="4" id="KW-0272">Extracellular matrix</keyword>
<evidence type="ECO:0000256" key="12">
    <source>
        <dbReference type="ARBA" id="ARBA00023049"/>
    </source>
</evidence>
<dbReference type="PRINTS" id="PR00138">
    <property type="entry name" value="MATRIXIN"/>
</dbReference>
<feature type="repeat" description="Hemopexin" evidence="24">
    <location>
        <begin position="377"/>
        <end position="425"/>
    </location>
</feature>
<dbReference type="PANTHER" id="PTHR10201">
    <property type="entry name" value="MATRIX METALLOPROTEINASE"/>
    <property type="match status" value="1"/>
</dbReference>
<feature type="binding site" evidence="20">
    <location>
        <position position="430"/>
    </location>
    <ligand>
        <name>Ca(2+)</name>
        <dbReference type="ChEBI" id="CHEBI:29108"/>
        <label>4</label>
    </ligand>
</feature>
<evidence type="ECO:0000256" key="16">
    <source>
        <dbReference type="ARBA" id="ARBA00036005"/>
    </source>
</evidence>
<feature type="repeat" description="Hemopexin" evidence="24">
    <location>
        <begin position="279"/>
        <end position="328"/>
    </location>
</feature>
<comment type="subcellular location">
    <subcellularLocation>
        <location evidence="1">Secreted</location>
        <location evidence="1">Extracellular space</location>
        <location evidence="1">Extracellular matrix</location>
    </subcellularLocation>
</comment>
<feature type="binding site" evidence="20">
    <location>
        <position position="193"/>
    </location>
    <ligand>
        <name>Ca(2+)</name>
        <dbReference type="ChEBI" id="CHEBI:29108"/>
        <label>2</label>
    </ligand>
</feature>
<dbReference type="FunFam" id="3.40.390.10:FF:000007">
    <property type="entry name" value="Collagenase 3"/>
    <property type="match status" value="1"/>
</dbReference>
<comment type="cofactor">
    <cofactor evidence="20">
        <name>Zn(2+)</name>
        <dbReference type="ChEBI" id="CHEBI:29105"/>
    </cofactor>
    <text evidence="20">Binds 2 Zn(2+) ions per subunit.</text>
</comment>
<evidence type="ECO:0000256" key="4">
    <source>
        <dbReference type="ARBA" id="ARBA00022530"/>
    </source>
</evidence>
<dbReference type="FunFam" id="2.110.10.10:FF:000002">
    <property type="entry name" value="Matrix metallopeptidase 3"/>
    <property type="match status" value="1"/>
</dbReference>
<dbReference type="GeneTree" id="ENSGT00940000154907"/>
<dbReference type="InterPro" id="IPR018487">
    <property type="entry name" value="Hemopexin-like_repeat"/>
</dbReference>
<dbReference type="SMART" id="SM00120">
    <property type="entry name" value="HX"/>
    <property type="match status" value="4"/>
</dbReference>
<evidence type="ECO:0000256" key="18">
    <source>
        <dbReference type="PIRSR" id="PIRSR001191-1"/>
    </source>
</evidence>
<feature type="binding site" evidence="20">
    <location>
        <position position="169"/>
    </location>
    <ligand>
        <name>Zn(2+)</name>
        <dbReference type="ChEBI" id="CHEBI:29105"/>
        <label>1</label>
    </ligand>
</feature>
<evidence type="ECO:0000256" key="3">
    <source>
        <dbReference type="ARBA" id="ARBA00022525"/>
    </source>
</evidence>
<dbReference type="AlphaFoldDB" id="A0A8C4RPZ9"/>
<dbReference type="SUPFAM" id="SSF47090">
    <property type="entry name" value="PGBD-like"/>
    <property type="match status" value="1"/>
</dbReference>
<dbReference type="InterPro" id="IPR006026">
    <property type="entry name" value="Peptidase_Metallo"/>
</dbReference>
<dbReference type="InterPro" id="IPR001818">
    <property type="entry name" value="Pept_M10_metallopeptidase"/>
</dbReference>
<evidence type="ECO:0000256" key="14">
    <source>
        <dbReference type="ARBA" id="ARBA00023145"/>
    </source>
</evidence>
<dbReference type="SMART" id="SM00235">
    <property type="entry name" value="ZnMc"/>
    <property type="match status" value="1"/>
</dbReference>
<keyword evidence="13" id="KW-0177">Collagen degradation</keyword>
<reference evidence="27" key="3">
    <citation type="submission" date="2025-09" db="UniProtKB">
        <authorList>
            <consortium name="Ensembl"/>
        </authorList>
    </citation>
    <scope>IDENTIFICATION</scope>
</reference>
<feature type="binding site" evidence="20">
    <location>
        <position position="335"/>
    </location>
    <ligand>
        <name>Ca(2+)</name>
        <dbReference type="ChEBI" id="CHEBI:29108"/>
        <label>5</label>
    </ligand>
</feature>
<evidence type="ECO:0000256" key="5">
    <source>
        <dbReference type="ARBA" id="ARBA00022670"/>
    </source>
</evidence>
<evidence type="ECO:0000256" key="7">
    <source>
        <dbReference type="ARBA" id="ARBA00022729"/>
    </source>
</evidence>
<keyword evidence="10 19" id="KW-0862">Zinc</keyword>
<feature type="binding site" evidence="20">
    <location>
        <position position="200"/>
    </location>
    <ligand>
        <name>Ca(2+)</name>
        <dbReference type="ChEBI" id="CHEBI:29108"/>
        <label>3</label>
    </ligand>
</feature>
<evidence type="ECO:0000313" key="28">
    <source>
        <dbReference type="Proteomes" id="UP000694620"/>
    </source>
</evidence>
<keyword evidence="8" id="KW-0677">Repeat</keyword>
<evidence type="ECO:0000313" key="27">
    <source>
        <dbReference type="Ensembl" id="ENSECRP00000005883.1"/>
    </source>
</evidence>
<keyword evidence="9" id="KW-0378">Hydrolase</keyword>
<evidence type="ECO:0000256" key="6">
    <source>
        <dbReference type="ARBA" id="ARBA00022723"/>
    </source>
</evidence>
<reference evidence="27" key="1">
    <citation type="submission" date="2021-06" db="EMBL/GenBank/DDBJ databases">
        <authorList>
            <consortium name="Wellcome Sanger Institute Data Sharing"/>
        </authorList>
    </citation>
    <scope>NUCLEOTIDE SEQUENCE [LARGE SCALE GENOMIC DNA]</scope>
</reference>
<feature type="short sequence motif" description="Cysteine switch" evidence="23">
    <location>
        <begin position="89"/>
        <end position="96"/>
    </location>
</feature>
<dbReference type="GO" id="GO:0008270">
    <property type="term" value="F:zinc ion binding"/>
    <property type="evidence" value="ECO:0007669"/>
    <property type="project" value="InterPro"/>
</dbReference>
<accession>A0A8C4RPZ9</accession>
<dbReference type="GO" id="GO:0030574">
    <property type="term" value="P:collagen catabolic process"/>
    <property type="evidence" value="ECO:0007669"/>
    <property type="project" value="UniProtKB-KW"/>
</dbReference>
<dbReference type="Ensembl" id="ENSECRT00000005982.1">
    <property type="protein sequence ID" value="ENSECRP00000005883.1"/>
    <property type="gene ID" value="ENSECRG00000003942.1"/>
</dbReference>
<dbReference type="GO" id="GO:0030198">
    <property type="term" value="P:extracellular matrix organization"/>
    <property type="evidence" value="ECO:0007669"/>
    <property type="project" value="TreeGrafter"/>
</dbReference>
<reference evidence="27" key="2">
    <citation type="submission" date="2025-08" db="UniProtKB">
        <authorList>
            <consortium name="Ensembl"/>
        </authorList>
    </citation>
    <scope>IDENTIFICATION</scope>
</reference>
<feature type="binding site" evidence="20">
    <location>
        <position position="167"/>
    </location>
    <ligand>
        <name>Zn(2+)</name>
        <dbReference type="ChEBI" id="CHEBI:29105"/>
        <label>1</label>
    </ligand>
</feature>
<dbReference type="CDD" id="cd00094">
    <property type="entry name" value="HX"/>
    <property type="match status" value="1"/>
</dbReference>
<feature type="disulfide bond" evidence="21">
    <location>
        <begin position="282"/>
        <end position="469"/>
    </location>
</feature>
<evidence type="ECO:0000256" key="1">
    <source>
        <dbReference type="ARBA" id="ARBA00004498"/>
    </source>
</evidence>
<keyword evidence="5" id="KW-0645">Protease</keyword>
<protein>
    <recommendedName>
        <fullName evidence="17">interstitial collagenase</fullName>
        <ecNumber evidence="17">3.4.24.7</ecNumber>
    </recommendedName>
</protein>
<dbReference type="SUPFAM" id="SSF55486">
    <property type="entry name" value="Metalloproteases ('zincins'), catalytic domain"/>
    <property type="match status" value="1"/>
</dbReference>
<feature type="binding site" evidence="20">
    <location>
        <position position="195"/>
    </location>
    <ligand>
        <name>Zn(2+)</name>
        <dbReference type="ChEBI" id="CHEBI:29105"/>
        <label>1</label>
    </ligand>
</feature>
<comment type="cofactor">
    <cofactor evidence="20">
        <name>Ca(2+)</name>
        <dbReference type="ChEBI" id="CHEBI:29108"/>
    </cofactor>
    <text evidence="20">Can bind about 5 Ca(2+) ions per subunit.</text>
</comment>
<dbReference type="PROSITE" id="PS51642">
    <property type="entry name" value="HEMOPEXIN_2"/>
    <property type="match status" value="4"/>
</dbReference>
<evidence type="ECO:0000256" key="13">
    <source>
        <dbReference type="ARBA" id="ARBA00023105"/>
    </source>
</evidence>
<keyword evidence="28" id="KW-1185">Reference proteome</keyword>
<dbReference type="Pfam" id="PF00045">
    <property type="entry name" value="Hemopexin"/>
    <property type="match status" value="4"/>
</dbReference>
<feature type="binding site" evidence="20">
    <location>
        <position position="200"/>
    </location>
    <ligand>
        <name>Ca(2+)</name>
        <dbReference type="ChEBI" id="CHEBI:29108"/>
        <label>1</label>
    </ligand>
</feature>
<gene>
    <name evidence="27" type="primary">MMP1</name>
</gene>
<dbReference type="InterPro" id="IPR000585">
    <property type="entry name" value="Hemopexin-like_dom"/>
</dbReference>
<dbReference type="Pfam" id="PF01471">
    <property type="entry name" value="PG_binding_1"/>
    <property type="match status" value="1"/>
</dbReference>
<feature type="active site" evidence="18">
    <location>
        <position position="218"/>
    </location>
</feature>
<dbReference type="PROSITE" id="PS00024">
    <property type="entry name" value="HEMOPEXIN"/>
    <property type="match status" value="1"/>
</dbReference>
<sequence>MQSLKILYFVAFLAAAYAVPILRDNTEEENTEFAQEYLQKLYNLTSSSGPNFRRRSNELTEKLKEMQKFFGLQVTGTLDSNTLEVMKKSRCGVPDVAHYSTFPGALKWNKNSLTYRIENYTPDMPQADVDKAIEKAFAVWTKVTPLKITQIYSGTADIMILFVTGDHGDNSPFDGPGGFLAHAFAPSDGIGGDTHFDEDETFTSGSAGYNLFLVAAHEFGHALGLGHSNDPGALMYPIYSYVNPGTFSLSQDDIQGIESLYGSNPNVPNNPVPDAPKTPNACDPNLSLNAVTTLRGEMMLFKDRFFWRKSPFMANVEQYTIKSFWPELPDDIDAAYESRERDLVYLFKGNQVWALFGYDIQQGYPQSMQKFGLPAGINKIDAALYNENTGKVLIFVGNKYYSYDEARRRIDKGYPKSIESGFPGIGGKVDAAVEDNGLMYFFSGSRMFEYNMMSKRVIRVLATNYFLGC</sequence>
<evidence type="ECO:0000256" key="25">
    <source>
        <dbReference type="SAM" id="SignalP"/>
    </source>
</evidence>
<evidence type="ECO:0000256" key="23">
    <source>
        <dbReference type="PIRSR" id="PIRSR621190-5"/>
    </source>
</evidence>
<dbReference type="InterPro" id="IPR002477">
    <property type="entry name" value="Peptidoglycan-bd-like"/>
</dbReference>
<evidence type="ECO:0000256" key="11">
    <source>
        <dbReference type="ARBA" id="ARBA00022837"/>
    </source>
</evidence>
<dbReference type="GO" id="GO:0004222">
    <property type="term" value="F:metalloendopeptidase activity"/>
    <property type="evidence" value="ECO:0007669"/>
    <property type="project" value="UniProtKB-EC"/>
</dbReference>
<feature type="repeat" description="Hemopexin" evidence="24">
    <location>
        <begin position="329"/>
        <end position="375"/>
    </location>
</feature>
<comment type="catalytic activity">
    <reaction evidence="16">
        <text>Cleavage of the triple helix of collagen at about three-quarters of the length of the molecule from the N-terminus, at 775-Gly-|-Ile-776 in the alpha1(I) chain. Cleaves synthetic substrates and alpha-macroglobulins at bonds where P1' is a hydrophobic residue.</text>
        <dbReference type="EC" id="3.4.24.7"/>
    </reaction>
</comment>
<evidence type="ECO:0000256" key="17">
    <source>
        <dbReference type="ARBA" id="ARBA00038924"/>
    </source>
</evidence>
<evidence type="ECO:0000256" key="15">
    <source>
        <dbReference type="ARBA" id="ARBA00023157"/>
    </source>
</evidence>
<feature type="binding site" evidence="19">
    <location>
        <position position="217"/>
    </location>
    <ligand>
        <name>Zn(2+)</name>
        <dbReference type="ChEBI" id="CHEBI:29105"/>
        <label>2</label>
        <note>catalytic</note>
    </ligand>
</feature>
<keyword evidence="14" id="KW-0865">Zymogen</keyword>
<evidence type="ECO:0000256" key="22">
    <source>
        <dbReference type="PIRSR" id="PIRSR621190-4"/>
    </source>
</evidence>
<comment type="similarity">
    <text evidence="2">Belongs to the peptidase M10A family.</text>
</comment>
<name>A0A8C4RPZ9_ERPCA</name>
<evidence type="ECO:0000256" key="19">
    <source>
        <dbReference type="PIRSR" id="PIRSR001191-2"/>
    </source>
</evidence>
<keyword evidence="6 19" id="KW-0479">Metal-binding</keyword>
<dbReference type="EC" id="3.4.24.7" evidence="17"/>
<dbReference type="InterPro" id="IPR036375">
    <property type="entry name" value="Hemopexin-like_dom_sf"/>
</dbReference>
<dbReference type="InterPro" id="IPR018486">
    <property type="entry name" value="Hemopexin_CS"/>
</dbReference>
<dbReference type="Proteomes" id="UP000694620">
    <property type="component" value="Chromosome 4"/>
</dbReference>
<feature type="binding site" evidence="20">
    <location>
        <position position="235"/>
    </location>
    <ligand>
        <name>Zn(2+)</name>
        <dbReference type="ChEBI" id="CHEBI:29105"/>
        <label>2</label>
        <note>catalytic</note>
    </ligand>
</feature>